<organism evidence="2 3">
    <name type="scientific">Secundilactobacillus silagincola</name>
    <dbReference type="NCBI Taxonomy" id="1714681"/>
    <lineage>
        <taxon>Bacteria</taxon>
        <taxon>Bacillati</taxon>
        <taxon>Bacillota</taxon>
        <taxon>Bacilli</taxon>
        <taxon>Lactobacillales</taxon>
        <taxon>Lactobacillaceae</taxon>
        <taxon>Secundilactobacillus</taxon>
    </lineage>
</organism>
<name>A0A1Z5J315_9LACO</name>
<dbReference type="RefSeq" id="WP_225364859.1">
    <property type="nucleotide sequence ID" value="NZ_BCMJ01000004.1"/>
</dbReference>
<dbReference type="AlphaFoldDB" id="A0A1Z5J315"/>
<comment type="caution">
    <text evidence="2">The sequence shown here is derived from an EMBL/GenBank/DDBJ whole genome shotgun (WGS) entry which is preliminary data.</text>
</comment>
<dbReference type="Pfam" id="PF07155">
    <property type="entry name" value="ECF-ribofla_trS"/>
    <property type="match status" value="1"/>
</dbReference>
<feature type="transmembrane region" description="Helical" evidence="1">
    <location>
        <begin position="66"/>
        <end position="86"/>
    </location>
</feature>
<feature type="transmembrane region" description="Helical" evidence="1">
    <location>
        <begin position="158"/>
        <end position="178"/>
    </location>
</feature>
<dbReference type="EMBL" id="BCMJ01000004">
    <property type="protein sequence ID" value="GAX08212.1"/>
    <property type="molecule type" value="Genomic_DNA"/>
</dbReference>
<evidence type="ECO:0000256" key="1">
    <source>
        <dbReference type="SAM" id="Phobius"/>
    </source>
</evidence>
<dbReference type="GO" id="GO:0016020">
    <property type="term" value="C:membrane"/>
    <property type="evidence" value="ECO:0007669"/>
    <property type="project" value="InterPro"/>
</dbReference>
<keyword evidence="3" id="KW-1185">Reference proteome</keyword>
<keyword evidence="1" id="KW-0812">Transmembrane</keyword>
<dbReference type="Proteomes" id="UP000223370">
    <property type="component" value="Unassembled WGS sequence"/>
</dbReference>
<accession>A0A1Z5J315</accession>
<feature type="transmembrane region" description="Helical" evidence="1">
    <location>
        <begin position="12"/>
        <end position="30"/>
    </location>
</feature>
<evidence type="ECO:0000313" key="3">
    <source>
        <dbReference type="Proteomes" id="UP000223370"/>
    </source>
</evidence>
<keyword evidence="1" id="KW-1133">Transmembrane helix</keyword>
<dbReference type="Gene3D" id="1.10.1760.20">
    <property type="match status" value="1"/>
</dbReference>
<evidence type="ECO:0000313" key="2">
    <source>
        <dbReference type="EMBL" id="GAX08212.1"/>
    </source>
</evidence>
<gene>
    <name evidence="2" type="ORF">IWT5_01365</name>
</gene>
<feature type="transmembrane region" description="Helical" evidence="1">
    <location>
        <begin position="36"/>
        <end position="54"/>
    </location>
</feature>
<proteinExistence type="predicted"/>
<feature type="transmembrane region" description="Helical" evidence="1">
    <location>
        <begin position="128"/>
        <end position="146"/>
    </location>
</feature>
<keyword evidence="1" id="KW-0472">Membrane</keyword>
<sequence length="244" mass="27806">MNNFVDKIKHRSGYFVSIAIFIVALVWITFFNGDQHYLLLSLICLVASMLPFYWHFETRNSEAREIVFLAVLATIAALGRVAMAAIPGVKPTSFVVVMTGLTLGPEAGFIVGSTSALVSNLFLGQGPWTPWQMFAWGLMGISAGLIRNFKWAHNRKFLAVLGVFYGFLFGWIMDLWYAMVYVQPLNIKTFIAAFATSFYFDLTHGITTAVLLFFFYKSWYKIIIRFKYKYGLANVQQEIDRQSF</sequence>
<protein>
    <submittedName>
        <fullName evidence="2">Membrane protein</fullName>
    </submittedName>
</protein>
<feature type="transmembrane region" description="Helical" evidence="1">
    <location>
        <begin position="190"/>
        <end position="216"/>
    </location>
</feature>
<reference evidence="2 3" key="1">
    <citation type="submission" date="2015-11" db="EMBL/GenBank/DDBJ databases">
        <title>Draft genome sequences of new species of the genus Lactobacillus isolated from orchardgrass silage.</title>
        <authorList>
            <person name="Tohno M."/>
            <person name="Tanizawa Y."/>
            <person name="Arita M."/>
        </authorList>
    </citation>
    <scope>NUCLEOTIDE SEQUENCE [LARGE SCALE GENOMIC DNA]</scope>
    <source>
        <strain evidence="2 3">IWT5</strain>
    </source>
</reference>
<dbReference type="InterPro" id="IPR009825">
    <property type="entry name" value="ECF_substrate-spec-like"/>
</dbReference>